<dbReference type="InterPro" id="IPR020587">
    <property type="entry name" value="RecA_monomer-monomer_interface"/>
</dbReference>
<feature type="compositionally biased region" description="Polar residues" evidence="5">
    <location>
        <begin position="1"/>
        <end position="17"/>
    </location>
</feature>
<evidence type="ECO:0000259" key="7">
    <source>
        <dbReference type="PROSITE" id="PS50163"/>
    </source>
</evidence>
<protein>
    <submittedName>
        <fullName evidence="8">Uncharacterized protein</fullName>
    </submittedName>
</protein>
<dbReference type="InterPro" id="IPR003593">
    <property type="entry name" value="AAA+_ATPase"/>
</dbReference>
<evidence type="ECO:0000313" key="8">
    <source>
        <dbReference type="EMBL" id="KAK4534835.1"/>
    </source>
</evidence>
<evidence type="ECO:0000256" key="1">
    <source>
        <dbReference type="ARBA" id="ARBA00022741"/>
    </source>
</evidence>
<evidence type="ECO:0000256" key="3">
    <source>
        <dbReference type="ARBA" id="ARBA00023125"/>
    </source>
</evidence>
<dbReference type="SMART" id="SM00382">
    <property type="entry name" value="AAA"/>
    <property type="match status" value="1"/>
</dbReference>
<dbReference type="GO" id="GO:0007131">
    <property type="term" value="P:reciprocal meiotic recombination"/>
    <property type="evidence" value="ECO:0007669"/>
    <property type="project" value="TreeGrafter"/>
</dbReference>
<evidence type="ECO:0000259" key="6">
    <source>
        <dbReference type="PROSITE" id="PS50162"/>
    </source>
</evidence>
<evidence type="ECO:0000256" key="2">
    <source>
        <dbReference type="ARBA" id="ARBA00022840"/>
    </source>
</evidence>
<feature type="compositionally biased region" description="Low complexity" evidence="5">
    <location>
        <begin position="18"/>
        <end position="31"/>
    </location>
</feature>
<comment type="similarity">
    <text evidence="4">Belongs to the RecA family.</text>
</comment>
<dbReference type="InterPro" id="IPR013632">
    <property type="entry name" value="Rad51_C"/>
</dbReference>
<dbReference type="GO" id="GO:0042148">
    <property type="term" value="P:DNA strand invasion"/>
    <property type="evidence" value="ECO:0007669"/>
    <property type="project" value="TreeGrafter"/>
</dbReference>
<keyword evidence="9" id="KW-1185">Reference proteome</keyword>
<dbReference type="PANTHER" id="PTHR22942:SF39">
    <property type="entry name" value="DNA REPAIR PROTEIN RAD51 HOMOLOG 1"/>
    <property type="match status" value="1"/>
</dbReference>
<dbReference type="Pfam" id="PF08423">
    <property type="entry name" value="Rad51"/>
    <property type="match status" value="1"/>
</dbReference>
<dbReference type="GO" id="GO:0070192">
    <property type="term" value="P:chromosome organization involved in meiotic cell cycle"/>
    <property type="evidence" value="ECO:0007669"/>
    <property type="project" value="TreeGrafter"/>
</dbReference>
<dbReference type="Gene3D" id="3.40.50.300">
    <property type="entry name" value="P-loop containing nucleotide triphosphate hydrolases"/>
    <property type="match status" value="1"/>
</dbReference>
<sequence>MPPNNNVSWRETLPSRQSATTLSAKKSASAADTPREKSSISPESSMGACVREPTRGGENLKRNREGPDERCVDANPSPKRARRFVHAEHPILLYSFTSFCTRFPSPSRSPPKCVHRFSSASRFCRSPAHETTSPLGPMSRTESRQNSGRQSKQAVTAATSSPSIEAYQLVDALEAHGVSATDIKKLREAGIVTCLGVLQRPRRHLLDIKGLSEAKLDKILAAAKAADGGVQYRTGAERAAERQRVIRVSTGSRALDALLGGGIESGAITEVYGEFRCGKTQLCHTVAVTAQAAESEAAGRVIYIDTEGNFRPERIRSIAEHHGLDADDVLENIAHARAYTTDQQLELLREAAALMCEARYALCIVDSATSLYRVDYSGRGELSARQQHLNQFMSGLVKMAEEFNVAALITNQVQACPDGAAAMFVANPMKPIGGHVMAHASTTRVCLRKGRAEQRIAKLVDSPALPEAETTFEISLGGVVDVTE</sequence>
<feature type="compositionally biased region" description="Polar residues" evidence="5">
    <location>
        <begin position="144"/>
        <end position="159"/>
    </location>
</feature>
<keyword evidence="3" id="KW-0238">DNA-binding</keyword>
<feature type="compositionally biased region" description="Basic and acidic residues" evidence="5">
    <location>
        <begin position="52"/>
        <end position="72"/>
    </location>
</feature>
<feature type="region of interest" description="Disordered" evidence="5">
    <location>
        <begin position="126"/>
        <end position="159"/>
    </location>
</feature>
<dbReference type="Proteomes" id="UP001301350">
    <property type="component" value="Unassembled WGS sequence"/>
</dbReference>
<comment type="caution">
    <text evidence="8">The sequence shown here is derived from an EMBL/GenBank/DDBJ whole genome shotgun (WGS) entry which is preliminary data.</text>
</comment>
<gene>
    <name evidence="8" type="ORF">CDCA_CDCA03G0860</name>
</gene>
<dbReference type="PANTHER" id="PTHR22942">
    <property type="entry name" value="RECA/RAD51/RADA DNA STRAND-PAIRING FAMILY MEMBER"/>
    <property type="match status" value="1"/>
</dbReference>
<dbReference type="GO" id="GO:0003697">
    <property type="term" value="F:single-stranded DNA binding"/>
    <property type="evidence" value="ECO:0007669"/>
    <property type="project" value="TreeGrafter"/>
</dbReference>
<dbReference type="GO" id="GO:0000730">
    <property type="term" value="P:DNA recombinase assembly"/>
    <property type="evidence" value="ECO:0007669"/>
    <property type="project" value="TreeGrafter"/>
</dbReference>
<evidence type="ECO:0000313" key="9">
    <source>
        <dbReference type="Proteomes" id="UP001301350"/>
    </source>
</evidence>
<dbReference type="EMBL" id="JANCYW010000003">
    <property type="protein sequence ID" value="KAK4534835.1"/>
    <property type="molecule type" value="Genomic_DNA"/>
</dbReference>
<dbReference type="GO" id="GO:0005524">
    <property type="term" value="F:ATP binding"/>
    <property type="evidence" value="ECO:0007669"/>
    <property type="project" value="UniProtKB-KW"/>
</dbReference>
<proteinExistence type="inferred from homology"/>
<evidence type="ECO:0000256" key="5">
    <source>
        <dbReference type="SAM" id="MobiDB-lite"/>
    </source>
</evidence>
<dbReference type="GO" id="GO:0000150">
    <property type="term" value="F:DNA strand exchange activity"/>
    <property type="evidence" value="ECO:0007669"/>
    <property type="project" value="TreeGrafter"/>
</dbReference>
<dbReference type="SUPFAM" id="SSF52540">
    <property type="entry name" value="P-loop containing nucleoside triphosphate hydrolases"/>
    <property type="match status" value="1"/>
</dbReference>
<feature type="region of interest" description="Disordered" evidence="5">
    <location>
        <begin position="1"/>
        <end position="76"/>
    </location>
</feature>
<dbReference type="InterPro" id="IPR027417">
    <property type="entry name" value="P-loop_NTPase"/>
</dbReference>
<dbReference type="AlphaFoldDB" id="A0AAV9IRX2"/>
<dbReference type="GO" id="GO:0000794">
    <property type="term" value="C:condensed nuclear chromosome"/>
    <property type="evidence" value="ECO:0007669"/>
    <property type="project" value="TreeGrafter"/>
</dbReference>
<dbReference type="InterPro" id="IPR010995">
    <property type="entry name" value="DNA_repair_Rad51/TF_NusA_a-hlx"/>
</dbReference>
<evidence type="ECO:0000256" key="4">
    <source>
        <dbReference type="RuleBase" id="RU003422"/>
    </source>
</evidence>
<feature type="domain" description="RecA family profile 2" evidence="7">
    <location>
        <begin position="421"/>
        <end position="484"/>
    </location>
</feature>
<dbReference type="PROSITE" id="PS50163">
    <property type="entry name" value="RECA_3"/>
    <property type="match status" value="1"/>
</dbReference>
<keyword evidence="2 4" id="KW-0067">ATP-binding</keyword>
<reference evidence="8 9" key="1">
    <citation type="submission" date="2022-07" db="EMBL/GenBank/DDBJ databases">
        <title>Genome-wide signatures of adaptation to extreme environments.</title>
        <authorList>
            <person name="Cho C.H."/>
            <person name="Yoon H.S."/>
        </authorList>
    </citation>
    <scope>NUCLEOTIDE SEQUENCE [LARGE SCALE GENOMIC DNA]</scope>
    <source>
        <strain evidence="8 9">DBV 063 E5</strain>
    </source>
</reference>
<dbReference type="GO" id="GO:0003690">
    <property type="term" value="F:double-stranded DNA binding"/>
    <property type="evidence" value="ECO:0007669"/>
    <property type="project" value="TreeGrafter"/>
</dbReference>
<dbReference type="SUPFAM" id="SSF47794">
    <property type="entry name" value="Rad51 N-terminal domain-like"/>
    <property type="match status" value="1"/>
</dbReference>
<name>A0AAV9IRX2_CYACA</name>
<feature type="domain" description="RecA family profile 1" evidence="6">
    <location>
        <begin position="244"/>
        <end position="413"/>
    </location>
</feature>
<keyword evidence="1 4" id="KW-0547">Nucleotide-binding</keyword>
<dbReference type="FunFam" id="3.40.50.300:FF:002052">
    <property type="entry name" value="DNA repair protein RAD51 homolog"/>
    <property type="match status" value="1"/>
</dbReference>
<dbReference type="NCBIfam" id="NF003301">
    <property type="entry name" value="PRK04301.1"/>
    <property type="match status" value="1"/>
</dbReference>
<dbReference type="Gene3D" id="1.10.150.20">
    <property type="entry name" value="5' to 3' exonuclease, C-terminal subdomain"/>
    <property type="match status" value="1"/>
</dbReference>
<accession>A0AAV9IRX2</accession>
<dbReference type="PROSITE" id="PS50162">
    <property type="entry name" value="RECA_2"/>
    <property type="match status" value="1"/>
</dbReference>
<organism evidence="8 9">
    <name type="scientific">Cyanidium caldarium</name>
    <name type="common">Red alga</name>
    <dbReference type="NCBI Taxonomy" id="2771"/>
    <lineage>
        <taxon>Eukaryota</taxon>
        <taxon>Rhodophyta</taxon>
        <taxon>Bangiophyceae</taxon>
        <taxon>Cyanidiales</taxon>
        <taxon>Cyanidiaceae</taxon>
        <taxon>Cyanidium</taxon>
    </lineage>
</organism>
<dbReference type="GO" id="GO:0140664">
    <property type="term" value="F:ATP-dependent DNA damage sensor activity"/>
    <property type="evidence" value="ECO:0007669"/>
    <property type="project" value="InterPro"/>
</dbReference>
<dbReference type="InterPro" id="IPR020588">
    <property type="entry name" value="RecA_ATP-bd"/>
</dbReference>
<dbReference type="GO" id="GO:0006312">
    <property type="term" value="P:mitotic recombination"/>
    <property type="evidence" value="ECO:0007669"/>
    <property type="project" value="TreeGrafter"/>
</dbReference>